<keyword evidence="2" id="KW-1185">Reference proteome</keyword>
<sequence>MTDSTNSDVTLTLTLDESIVLFEFLQRFSHSDQLTIEDQAEARALWNLCCLFEKTSFIPFENTYHESLQAARDRLRDKDD</sequence>
<dbReference type="RefSeq" id="WP_054265393.1">
    <property type="nucleotide sequence ID" value="NZ_CP065053.1"/>
</dbReference>
<protein>
    <recommendedName>
        <fullName evidence="3">FAD assembly factor SdhE</fullName>
    </recommendedName>
</protein>
<name>A0AA49A994_9BURK</name>
<dbReference type="Proteomes" id="UP000662888">
    <property type="component" value="Chromosome"/>
</dbReference>
<proteinExistence type="predicted"/>
<evidence type="ECO:0000313" key="2">
    <source>
        <dbReference type="Proteomes" id="UP000662888"/>
    </source>
</evidence>
<organism evidence="1 2">
    <name type="scientific">Massilia antarctica</name>
    <dbReference type="NCBI Taxonomy" id="2765360"/>
    <lineage>
        <taxon>Bacteria</taxon>
        <taxon>Pseudomonadati</taxon>
        <taxon>Pseudomonadota</taxon>
        <taxon>Betaproteobacteria</taxon>
        <taxon>Burkholderiales</taxon>
        <taxon>Oxalobacteraceae</taxon>
        <taxon>Telluria group</taxon>
        <taxon>Massilia</taxon>
    </lineage>
</organism>
<dbReference type="EMBL" id="CP065053">
    <property type="protein sequence ID" value="QPI51393.1"/>
    <property type="molecule type" value="Genomic_DNA"/>
</dbReference>
<gene>
    <name evidence="1" type="ORF">IV454_07710</name>
</gene>
<accession>A0AA49A994</accession>
<reference evidence="1 2" key="1">
    <citation type="submission" date="2020-11" db="EMBL/GenBank/DDBJ databases">
        <authorList>
            <person name="Sun Q."/>
        </authorList>
    </citation>
    <scope>NUCLEOTIDE SEQUENCE [LARGE SCALE GENOMIC DNA]</scope>
    <source>
        <strain evidence="1 2">P8398</strain>
    </source>
</reference>
<evidence type="ECO:0000313" key="1">
    <source>
        <dbReference type="EMBL" id="QPI51393.1"/>
    </source>
</evidence>
<evidence type="ECO:0008006" key="3">
    <source>
        <dbReference type="Google" id="ProtNLM"/>
    </source>
</evidence>